<dbReference type="PRINTS" id="PR01805">
    <property type="entry name" value="VACJLIPOPROT"/>
</dbReference>
<dbReference type="AlphaFoldDB" id="A0A3R8SZY1"/>
<dbReference type="GO" id="GO:0016020">
    <property type="term" value="C:membrane"/>
    <property type="evidence" value="ECO:0007669"/>
    <property type="project" value="InterPro"/>
</dbReference>
<proteinExistence type="inferred from homology"/>
<evidence type="ECO:0000313" key="5">
    <source>
        <dbReference type="Proteomes" id="UP000269265"/>
    </source>
</evidence>
<keyword evidence="4" id="KW-0449">Lipoprotein</keyword>
<dbReference type="PANTHER" id="PTHR30035">
    <property type="entry name" value="LIPOPROTEIN VACJ-RELATED"/>
    <property type="match status" value="1"/>
</dbReference>
<sequence>MLILSVAALQGCATAQNKDPLESFNRKIFSFNDAVDDAVLRPLATGYVKVTPQPVRTGVTNFVNNIKDVWSAVNLVLQGRPGEAAQEVLRFSLNSTLGMAGFIDIARPMGLERHNEDFGQTLAVWGAPQGAYLVLPLLGPSTVRDAVGLPADMYFTPSTLFREPRDANPVTVLTLVNARSQALTATNLLGDIALDKYTFLRDAYLQRRQSLIYNGDPPDDDEVQYDDGGSYAPPDTSEAPALPAQPQSLLLPEVSPMSVLWRRELALADDLGASLTPSALASQVLAVPLQAGARQASIDSGTRTSEAAGLVIRSNLSGNNRFEAIAPTLEELRGLRADAGVR</sequence>
<reference evidence="4 5" key="1">
    <citation type="submission" date="2018-12" db="EMBL/GenBank/DDBJ databases">
        <title>The whole draft genome of Aquabacterium sp. SJQ9.</title>
        <authorList>
            <person name="Sun L."/>
            <person name="Gao X."/>
            <person name="Chen W."/>
            <person name="Huang K."/>
        </authorList>
    </citation>
    <scope>NUCLEOTIDE SEQUENCE [LARGE SCALE GENOMIC DNA]</scope>
    <source>
        <strain evidence="4 5">SJQ9</strain>
    </source>
</reference>
<comment type="caution">
    <text evidence="4">The sequence shown here is derived from an EMBL/GenBank/DDBJ whole genome shotgun (WGS) entry which is preliminary data.</text>
</comment>
<dbReference type="InterPro" id="IPR007428">
    <property type="entry name" value="MlaA"/>
</dbReference>
<accession>A0A3R8SZY1</accession>
<keyword evidence="2" id="KW-0732">Signal</keyword>
<dbReference type="OrthoDB" id="9785326at2"/>
<comment type="similarity">
    <text evidence="1">Belongs to the MlaA family.</text>
</comment>
<protein>
    <submittedName>
        <fullName evidence="4">VacJ family lipoprotein</fullName>
    </submittedName>
</protein>
<feature type="region of interest" description="Disordered" evidence="3">
    <location>
        <begin position="212"/>
        <end position="244"/>
    </location>
</feature>
<dbReference type="EMBL" id="RSED01000017">
    <property type="protein sequence ID" value="RRS02937.1"/>
    <property type="molecule type" value="Genomic_DNA"/>
</dbReference>
<gene>
    <name evidence="4" type="ORF">EIP75_18035</name>
</gene>
<name>A0A3R8SZY1_9BURK</name>
<evidence type="ECO:0000256" key="2">
    <source>
        <dbReference type="ARBA" id="ARBA00022729"/>
    </source>
</evidence>
<dbReference type="PANTHER" id="PTHR30035:SF3">
    <property type="entry name" value="INTERMEMBRANE PHOSPHOLIPID TRANSPORT SYSTEM LIPOPROTEIN MLAA"/>
    <property type="match status" value="1"/>
</dbReference>
<evidence type="ECO:0000313" key="4">
    <source>
        <dbReference type="EMBL" id="RRS02937.1"/>
    </source>
</evidence>
<evidence type="ECO:0000256" key="3">
    <source>
        <dbReference type="SAM" id="MobiDB-lite"/>
    </source>
</evidence>
<keyword evidence="5" id="KW-1185">Reference proteome</keyword>
<dbReference type="Pfam" id="PF04333">
    <property type="entry name" value="MlaA"/>
    <property type="match status" value="1"/>
</dbReference>
<evidence type="ECO:0000256" key="1">
    <source>
        <dbReference type="ARBA" id="ARBA00010634"/>
    </source>
</evidence>
<dbReference type="GO" id="GO:0120010">
    <property type="term" value="P:intermembrane phospholipid transfer"/>
    <property type="evidence" value="ECO:0007669"/>
    <property type="project" value="TreeGrafter"/>
</dbReference>
<dbReference type="Proteomes" id="UP000269265">
    <property type="component" value="Unassembled WGS sequence"/>
</dbReference>
<organism evidence="4 5">
    <name type="scientific">Aquabacterium soli</name>
    <dbReference type="NCBI Taxonomy" id="2493092"/>
    <lineage>
        <taxon>Bacteria</taxon>
        <taxon>Pseudomonadati</taxon>
        <taxon>Pseudomonadota</taxon>
        <taxon>Betaproteobacteria</taxon>
        <taxon>Burkholderiales</taxon>
        <taxon>Aquabacterium</taxon>
    </lineage>
</organism>